<evidence type="ECO:0000313" key="1">
    <source>
        <dbReference type="EMBL" id="UOX34744.1"/>
    </source>
</evidence>
<dbReference type="RefSeq" id="WP_246917800.1">
    <property type="nucleotide sequence ID" value="NZ_CP090145.1"/>
</dbReference>
<reference evidence="1" key="2">
    <citation type="submission" date="2022-04" db="EMBL/GenBank/DDBJ databases">
        <title>Complete Genome Sequence of Flavobacterium sediminilitoris YSM-43, Isolated from a Tidal Sediment.</title>
        <authorList>
            <person name="Lee P.A."/>
        </authorList>
    </citation>
    <scope>NUCLEOTIDE SEQUENCE</scope>
    <source>
        <strain evidence="1">YSM-43</strain>
    </source>
</reference>
<dbReference type="Gene3D" id="2.180.10.10">
    <property type="entry name" value="RHS repeat-associated core"/>
    <property type="match status" value="1"/>
</dbReference>
<dbReference type="Proteomes" id="UP000830454">
    <property type="component" value="Chromosome"/>
</dbReference>
<proteinExistence type="predicted"/>
<gene>
    <name evidence="1" type="ORF">LXD69_04370</name>
</gene>
<name>A0ABY4HSI9_9FLAO</name>
<organism evidence="1 2">
    <name type="scientific">Flavobacterium sediminilitoris</name>
    <dbReference type="NCBI Taxonomy" id="2024526"/>
    <lineage>
        <taxon>Bacteria</taxon>
        <taxon>Pseudomonadati</taxon>
        <taxon>Bacteroidota</taxon>
        <taxon>Flavobacteriia</taxon>
        <taxon>Flavobacteriales</taxon>
        <taxon>Flavobacteriaceae</taxon>
        <taxon>Flavobacterium</taxon>
    </lineage>
</organism>
<accession>A0ABY4HSI9</accession>
<evidence type="ECO:0000313" key="2">
    <source>
        <dbReference type="Proteomes" id="UP000830454"/>
    </source>
</evidence>
<evidence type="ECO:0008006" key="3">
    <source>
        <dbReference type="Google" id="ProtNLM"/>
    </source>
</evidence>
<protein>
    <recommendedName>
        <fullName evidence="3">RHS repeat-associated protein</fullName>
    </recommendedName>
</protein>
<dbReference type="EMBL" id="CP090145">
    <property type="protein sequence ID" value="UOX34744.1"/>
    <property type="molecule type" value="Genomic_DNA"/>
</dbReference>
<sequence>MHDPRVGRFFAVDPLEPKYPWYTPYQFSGNSPVMSIELEGLEEHKTANENQKMNQVYSKR</sequence>
<reference evidence="1" key="1">
    <citation type="submission" date="2021-12" db="EMBL/GenBank/DDBJ databases">
        <authorList>
            <person name="Cha I.-T."/>
            <person name="Lee K.-E."/>
            <person name="Park S.-J."/>
        </authorList>
    </citation>
    <scope>NUCLEOTIDE SEQUENCE</scope>
    <source>
        <strain evidence="1">YSM-43</strain>
    </source>
</reference>
<keyword evidence="2" id="KW-1185">Reference proteome</keyword>